<dbReference type="Pfam" id="PF00691">
    <property type="entry name" value="OmpA"/>
    <property type="match status" value="1"/>
</dbReference>
<keyword evidence="3" id="KW-0998">Cell outer membrane</keyword>
<dbReference type="PROSITE" id="PS51123">
    <property type="entry name" value="OMPA_2"/>
    <property type="match status" value="1"/>
</dbReference>
<dbReference type="InterPro" id="IPR050330">
    <property type="entry name" value="Bact_OuterMem_StrucFunc"/>
</dbReference>
<dbReference type="InterPro" id="IPR006664">
    <property type="entry name" value="OMP_bac"/>
</dbReference>
<evidence type="ECO:0000256" key="2">
    <source>
        <dbReference type="ARBA" id="ARBA00023136"/>
    </source>
</evidence>
<reference evidence="6 7" key="1">
    <citation type="journal article" date="2014" name="PLoS ONE">
        <title>The first complete genome sequence of the class fimbriimonadia in the phylum armatimonadetes.</title>
        <authorList>
            <person name="Hu Z.Y."/>
            <person name="Wang Y.Z."/>
            <person name="Im W.T."/>
            <person name="Wang S.Y."/>
            <person name="Zhao G.P."/>
            <person name="Zheng H.J."/>
            <person name="Quan Z.X."/>
        </authorList>
    </citation>
    <scope>NUCLEOTIDE SEQUENCE [LARGE SCALE GENOMIC DNA]</scope>
    <source>
        <strain evidence="6">Gsoil 348</strain>
    </source>
</reference>
<organism evidence="6 7">
    <name type="scientific">Fimbriimonas ginsengisoli Gsoil 348</name>
    <dbReference type="NCBI Taxonomy" id="661478"/>
    <lineage>
        <taxon>Bacteria</taxon>
        <taxon>Bacillati</taxon>
        <taxon>Armatimonadota</taxon>
        <taxon>Fimbriimonadia</taxon>
        <taxon>Fimbriimonadales</taxon>
        <taxon>Fimbriimonadaceae</taxon>
        <taxon>Fimbriimonas</taxon>
    </lineage>
</organism>
<dbReference type="STRING" id="661478.OP10G_0931"/>
<evidence type="ECO:0000259" key="5">
    <source>
        <dbReference type="PROSITE" id="PS51123"/>
    </source>
</evidence>
<name>A0A068NRQ5_FIMGI</name>
<evidence type="ECO:0000313" key="6">
    <source>
        <dbReference type="EMBL" id="AIE84299.1"/>
    </source>
</evidence>
<dbReference type="eggNOG" id="COG2885">
    <property type="taxonomic scope" value="Bacteria"/>
</dbReference>
<dbReference type="GO" id="GO:0009279">
    <property type="term" value="C:cell outer membrane"/>
    <property type="evidence" value="ECO:0007669"/>
    <property type="project" value="UniProtKB-SubCell"/>
</dbReference>
<keyword evidence="6" id="KW-0449">Lipoprotein</keyword>
<dbReference type="SUPFAM" id="SSF103088">
    <property type="entry name" value="OmpA-like"/>
    <property type="match status" value="1"/>
</dbReference>
<keyword evidence="7" id="KW-1185">Reference proteome</keyword>
<dbReference type="RefSeq" id="WP_025227057.1">
    <property type="nucleotide sequence ID" value="NZ_CP007139.1"/>
</dbReference>
<comment type="subcellular location">
    <subcellularLocation>
        <location evidence="1">Cell outer membrane</location>
    </subcellularLocation>
</comment>
<accession>A0A068NRQ5</accession>
<sequence length="601" mass="64457">MRLKTSGKVVALIVVVGVAVGVARVTGIWEKLIPSAPAKESKTVGPVVLPGMTISSGSGHDYVMPGSEAGCADKPEVRMLGYAWNAQMGIHFANGGAQASSGSLMCKYGVNLKWSRQDNNDKLAEALVTFANAVSNGQDNPTVGAHFMTMMGDGSAVFLKGLNDTLRRLGPEYQAKIVGVAGYSRGEDKFMGPSSWMKNALNSRGGVVAGVIRDGDWNIALKWLADNGLKNNPDEKTWDPDALNWINASDYLDACQKYIGGYTEQRAVVKNGKRTGETKTVHVDGVVTWTPGDVQVAQQKGGLVSIVSTKEYASQMPCVIIGIDKWMKKHPELVKGMLRAIADGSDAVKSSPVALHKAAEVSAAVYQEKNSGPEYWEKYYKGTTEPDKTGQQVDLGGSSVTNLGDMQLSFGLLPGSQSLVAATYKAFGDVVVSQYPEIMSSFPGPDQVIDTSFLSAIVREAKSSSSPGNVTPTKPVAPERGSTVISKRRWNITFETGRAKITPAAMRDLERMRRDLVIASGAAIEIHGHTDNQGDPAKNMQLSEARAFAVQKWLEQSSPVNFPSGRIQVYAHGSQNPIQPNSTGPGRAANRRVEIWLLGAK</sequence>
<dbReference type="PANTHER" id="PTHR30329:SF21">
    <property type="entry name" value="LIPOPROTEIN YIAD-RELATED"/>
    <property type="match status" value="1"/>
</dbReference>
<dbReference type="AlphaFoldDB" id="A0A068NRQ5"/>
<evidence type="ECO:0000256" key="4">
    <source>
        <dbReference type="PROSITE-ProRule" id="PRU00473"/>
    </source>
</evidence>
<evidence type="ECO:0000256" key="1">
    <source>
        <dbReference type="ARBA" id="ARBA00004442"/>
    </source>
</evidence>
<evidence type="ECO:0000256" key="3">
    <source>
        <dbReference type="ARBA" id="ARBA00023237"/>
    </source>
</evidence>
<dbReference type="CDD" id="cd07185">
    <property type="entry name" value="OmpA_C-like"/>
    <property type="match status" value="1"/>
</dbReference>
<dbReference type="InterPro" id="IPR015168">
    <property type="entry name" value="SsuA/THI5"/>
</dbReference>
<feature type="domain" description="OmpA-like" evidence="5">
    <location>
        <begin position="481"/>
        <end position="601"/>
    </location>
</feature>
<dbReference type="Proteomes" id="UP000027982">
    <property type="component" value="Chromosome"/>
</dbReference>
<proteinExistence type="predicted"/>
<dbReference type="EMBL" id="CP007139">
    <property type="protein sequence ID" value="AIE84299.1"/>
    <property type="molecule type" value="Genomic_DNA"/>
</dbReference>
<protein>
    <submittedName>
        <fullName evidence="6">Outer membrane lipoprotein omp16</fullName>
    </submittedName>
</protein>
<dbReference type="KEGG" id="fgi:OP10G_0931"/>
<dbReference type="Gene3D" id="3.40.190.10">
    <property type="entry name" value="Periplasmic binding protein-like II"/>
    <property type="match status" value="1"/>
</dbReference>
<dbReference type="PRINTS" id="PR01021">
    <property type="entry name" value="OMPADOMAIN"/>
</dbReference>
<gene>
    <name evidence="6" type="ORF">OP10G_0931</name>
</gene>
<dbReference type="Gene3D" id="3.30.1330.60">
    <property type="entry name" value="OmpA-like domain"/>
    <property type="match status" value="1"/>
</dbReference>
<dbReference type="HOGENOM" id="CLU_460635_0_0_0"/>
<dbReference type="OrthoDB" id="9763897at2"/>
<dbReference type="InterPro" id="IPR036737">
    <property type="entry name" value="OmpA-like_sf"/>
</dbReference>
<dbReference type="Pfam" id="PF09084">
    <property type="entry name" value="NMT1"/>
    <property type="match status" value="1"/>
</dbReference>
<evidence type="ECO:0000313" key="7">
    <source>
        <dbReference type="Proteomes" id="UP000027982"/>
    </source>
</evidence>
<dbReference type="InterPro" id="IPR006665">
    <property type="entry name" value="OmpA-like"/>
</dbReference>
<dbReference type="PANTHER" id="PTHR30329">
    <property type="entry name" value="STATOR ELEMENT OF FLAGELLAR MOTOR COMPLEX"/>
    <property type="match status" value="1"/>
</dbReference>
<keyword evidence="2 4" id="KW-0472">Membrane</keyword>